<dbReference type="GO" id="GO:0003700">
    <property type="term" value="F:DNA-binding transcription factor activity"/>
    <property type="evidence" value="ECO:0007669"/>
    <property type="project" value="InterPro"/>
</dbReference>
<dbReference type="PANTHER" id="PTHR47893">
    <property type="entry name" value="REGULATORY PROTEIN PCHR"/>
    <property type="match status" value="1"/>
</dbReference>
<dbReference type="AlphaFoldDB" id="A0A327W5G2"/>
<dbReference type="PRINTS" id="PR00032">
    <property type="entry name" value="HTHARAC"/>
</dbReference>
<dbReference type="PROSITE" id="PS01124">
    <property type="entry name" value="HTH_ARAC_FAMILY_2"/>
    <property type="match status" value="1"/>
</dbReference>
<dbReference type="InterPro" id="IPR053142">
    <property type="entry name" value="PchR_regulatory_protein"/>
</dbReference>
<keyword evidence="6" id="KW-1185">Reference proteome</keyword>
<keyword evidence="1" id="KW-0805">Transcription regulation</keyword>
<dbReference type="GO" id="GO:0043565">
    <property type="term" value="F:sequence-specific DNA binding"/>
    <property type="evidence" value="ECO:0007669"/>
    <property type="project" value="InterPro"/>
</dbReference>
<dbReference type="Gene3D" id="1.10.10.60">
    <property type="entry name" value="Homeodomain-like"/>
    <property type="match status" value="2"/>
</dbReference>
<gene>
    <name evidence="5" type="ORF">CLV59_105336</name>
</gene>
<reference evidence="5 6" key="1">
    <citation type="submission" date="2018-06" db="EMBL/GenBank/DDBJ databases">
        <title>Genomic Encyclopedia of Archaeal and Bacterial Type Strains, Phase II (KMG-II): from individual species to whole genera.</title>
        <authorList>
            <person name="Goeker M."/>
        </authorList>
    </citation>
    <scope>NUCLEOTIDE SEQUENCE [LARGE SCALE GENOMIC DNA]</scope>
    <source>
        <strain evidence="5 6">DSM 29821</strain>
    </source>
</reference>
<dbReference type="EMBL" id="QLMA01000005">
    <property type="protein sequence ID" value="RAJ80228.1"/>
    <property type="molecule type" value="Genomic_DNA"/>
</dbReference>
<evidence type="ECO:0000256" key="2">
    <source>
        <dbReference type="ARBA" id="ARBA00023125"/>
    </source>
</evidence>
<protein>
    <submittedName>
        <fullName evidence="5">AraC-like DNA-binding protein</fullName>
    </submittedName>
</protein>
<dbReference type="OrthoDB" id="1156172at2"/>
<dbReference type="Proteomes" id="UP000249819">
    <property type="component" value="Unassembled WGS sequence"/>
</dbReference>
<dbReference type="SMART" id="SM00342">
    <property type="entry name" value="HTH_ARAC"/>
    <property type="match status" value="1"/>
</dbReference>
<dbReference type="InterPro" id="IPR020449">
    <property type="entry name" value="Tscrpt_reg_AraC-type_HTH"/>
</dbReference>
<evidence type="ECO:0000313" key="5">
    <source>
        <dbReference type="EMBL" id="RAJ80228.1"/>
    </source>
</evidence>
<comment type="caution">
    <text evidence="5">The sequence shown here is derived from an EMBL/GenBank/DDBJ whole genome shotgun (WGS) entry which is preliminary data.</text>
</comment>
<name>A0A327W5G2_9BACT</name>
<keyword evidence="2 5" id="KW-0238">DNA-binding</keyword>
<evidence type="ECO:0000313" key="6">
    <source>
        <dbReference type="Proteomes" id="UP000249819"/>
    </source>
</evidence>
<feature type="domain" description="HTH araC/xylS-type" evidence="4">
    <location>
        <begin position="217"/>
        <end position="315"/>
    </location>
</feature>
<organism evidence="5 6">
    <name type="scientific">Chitinophaga dinghuensis</name>
    <dbReference type="NCBI Taxonomy" id="1539050"/>
    <lineage>
        <taxon>Bacteria</taxon>
        <taxon>Pseudomonadati</taxon>
        <taxon>Bacteroidota</taxon>
        <taxon>Chitinophagia</taxon>
        <taxon>Chitinophagales</taxon>
        <taxon>Chitinophagaceae</taxon>
        <taxon>Chitinophaga</taxon>
    </lineage>
</organism>
<keyword evidence="3" id="KW-0804">Transcription</keyword>
<dbReference type="Pfam" id="PF12833">
    <property type="entry name" value="HTH_18"/>
    <property type="match status" value="1"/>
</dbReference>
<dbReference type="InterPro" id="IPR009057">
    <property type="entry name" value="Homeodomain-like_sf"/>
</dbReference>
<dbReference type="PANTHER" id="PTHR47893:SF1">
    <property type="entry name" value="REGULATORY PROTEIN PCHR"/>
    <property type="match status" value="1"/>
</dbReference>
<proteinExistence type="predicted"/>
<accession>A0A327W5G2</accession>
<evidence type="ECO:0000256" key="3">
    <source>
        <dbReference type="ARBA" id="ARBA00023163"/>
    </source>
</evidence>
<evidence type="ECO:0000259" key="4">
    <source>
        <dbReference type="PROSITE" id="PS01124"/>
    </source>
</evidence>
<dbReference type="SUPFAM" id="SSF46689">
    <property type="entry name" value="Homeodomain-like"/>
    <property type="match status" value="2"/>
</dbReference>
<evidence type="ECO:0000256" key="1">
    <source>
        <dbReference type="ARBA" id="ARBA00023015"/>
    </source>
</evidence>
<dbReference type="InterPro" id="IPR018060">
    <property type="entry name" value="HTH_AraC"/>
</dbReference>
<dbReference type="RefSeq" id="WP_111593235.1">
    <property type="nucleotide sequence ID" value="NZ_QLMA01000005.1"/>
</dbReference>
<sequence length="317" mass="36313">MQSTTPRILTHLAKLMGTKVKAGKLTIPKKYGQGYFAGFIFNPSIRMMLFNYQLHKSITIENPEFEQDASRMILFKFQHVFPHHTSTQHPFQRMPSVLIGTSRVKTDAVIPIGTSTAAINIEMDADYLKAILTPSGPSSVVQGLLENMQPLFFEQMIYPAMQQIVDEIINVPVEDVFQLFFLRVKAEELVCRLLIELEKREEQQLYPVNTHDIKSIYKIKESILLQLDTPPVINDLAAVANMSPTKLKRLFKQVFGDSIFSYYQAFRMKEAARLLKEENLTVSDVGYRLGFINLSHFSRVFMEHIGMKPKQYSKSGI</sequence>